<accession>A0A853BXM9</accession>
<keyword evidence="3" id="KW-1185">Reference proteome</keyword>
<comment type="caution">
    <text evidence="2">The sequence shown here is derived from an EMBL/GenBank/DDBJ whole genome shotgun (WGS) entry which is preliminary data.</text>
</comment>
<dbReference type="AlphaFoldDB" id="A0A853BXM9"/>
<keyword evidence="2" id="KW-0378">Hydrolase</keyword>
<dbReference type="InterPro" id="IPR027417">
    <property type="entry name" value="P-loop_NTPase"/>
</dbReference>
<organism evidence="2 3">
    <name type="scientific">Nocardioides thalensis</name>
    <dbReference type="NCBI Taxonomy" id="1914755"/>
    <lineage>
        <taxon>Bacteria</taxon>
        <taxon>Bacillati</taxon>
        <taxon>Actinomycetota</taxon>
        <taxon>Actinomycetes</taxon>
        <taxon>Propionibacteriales</taxon>
        <taxon>Nocardioidaceae</taxon>
        <taxon>Nocardioides</taxon>
    </lineage>
</organism>
<dbReference type="InterPro" id="IPR050742">
    <property type="entry name" value="Helicase_Restrict-Modif_Enz"/>
</dbReference>
<dbReference type="PANTHER" id="PTHR47396">
    <property type="entry name" value="TYPE I RESTRICTION ENZYME ECOKI R PROTEIN"/>
    <property type="match status" value="1"/>
</dbReference>
<dbReference type="GO" id="GO:0005829">
    <property type="term" value="C:cytosol"/>
    <property type="evidence" value="ECO:0007669"/>
    <property type="project" value="TreeGrafter"/>
</dbReference>
<evidence type="ECO:0000259" key="1">
    <source>
        <dbReference type="Pfam" id="PF04851"/>
    </source>
</evidence>
<dbReference type="InterPro" id="IPR006935">
    <property type="entry name" value="Helicase/UvrB_N"/>
</dbReference>
<dbReference type="GO" id="GO:0005524">
    <property type="term" value="F:ATP binding"/>
    <property type="evidence" value="ECO:0007669"/>
    <property type="project" value="InterPro"/>
</dbReference>
<proteinExistence type="predicted"/>
<sequence>MTVEYDEALVEGISHTLNLRLPNEEALDALARALDESDHGAEFIADLATGVGKTYIAGGLLDYLYMSGVRNVVIVTPGSTIQRKTVDNLTPGHRKYLRGLQCNPLVITLDSLERGEVGAALEDDNRFKVFVFTVQSLLRPNTNDARRAHRAHETLGQALYDYLTAADDLVVIADEHHVYYSGNAKKFQSAIDDMEPMALVGLTATPDPKTLNKRVFHYPLAHAIADGYVKIPVLVSRADGIKDKRTQMADGLTLLDAKREAMRSYCRATKKPYSEPVMFLVTSTIDEANEYADLLAGPDMLGDRDQILVVTSEEPDETLRLLDTLENPDSKIRVVVSVSMLKEGWDVKNIYVVSSVRSLESSLLTEQILGRGLRLPFGERTGNPMLDTVEVLSHDSFATLLRQAKVLLEETLGERAQQARAVVNPTKGRHATGTSVATTDELPLTFETVDNEPVSEVEIRLPGPAATDPDQFALFEADEPTDALPSTHTGITLSTLDARVATAESANAILARTLNPRTPSGVGSPLFIPQVVTSWQRDPFSLTQVPLNAVEALGMQFSHDNAPTLTRKALDAERDESGAAHVVIHDADGAVVATQDRIPLGTIESDLVGRLMQSNAVASTVAEMNAATAVAQAFLRGANVTEQTPWRAEHGRLATARLVEWISSQQTSSPAREVRKVDLVRWPDPPTRTETRPPADRHIVTVRADFERHYPYTGWEKSVYEISSFDAYSTEFLLATTFEKDPAVKAWIRIDESVPLRVTYLMGAIQKVYEPDFIVIDDQNTHWVIEGKADSEMTSTTVIAKRDAAAEWVRTVNGDPAVHQRWAYLLASESVIAAAGSWAGLKNGGQAFQ</sequence>
<dbReference type="Gene3D" id="3.40.50.300">
    <property type="entry name" value="P-loop containing nucleotide triphosphate hydrolases"/>
    <property type="match status" value="2"/>
</dbReference>
<dbReference type="EMBL" id="JACCFP010000001">
    <property type="protein sequence ID" value="NYI99948.1"/>
    <property type="molecule type" value="Genomic_DNA"/>
</dbReference>
<dbReference type="GO" id="GO:0003677">
    <property type="term" value="F:DNA binding"/>
    <property type="evidence" value="ECO:0007669"/>
    <property type="project" value="InterPro"/>
</dbReference>
<dbReference type="Pfam" id="PF04851">
    <property type="entry name" value="ResIII"/>
    <property type="match status" value="1"/>
</dbReference>
<name>A0A853BXM9_9ACTN</name>
<reference evidence="2 3" key="1">
    <citation type="submission" date="2020-07" db="EMBL/GenBank/DDBJ databases">
        <title>Sequencing the genomes of 1000 actinobacteria strains.</title>
        <authorList>
            <person name="Klenk H.-P."/>
        </authorList>
    </citation>
    <scope>NUCLEOTIDE SEQUENCE [LARGE SCALE GENOMIC DNA]</scope>
    <source>
        <strain evidence="2 3">DSM 103833</strain>
    </source>
</reference>
<dbReference type="EC" id="3.1.21.5" evidence="2"/>
<dbReference type="SUPFAM" id="SSF52540">
    <property type="entry name" value="P-loop containing nucleoside triphosphate hydrolases"/>
    <property type="match status" value="1"/>
</dbReference>
<evidence type="ECO:0000313" key="2">
    <source>
        <dbReference type="EMBL" id="NYI99948.1"/>
    </source>
</evidence>
<dbReference type="GO" id="GO:0015668">
    <property type="term" value="F:type III site-specific deoxyribonuclease activity"/>
    <property type="evidence" value="ECO:0007669"/>
    <property type="project" value="UniProtKB-EC"/>
</dbReference>
<dbReference type="Proteomes" id="UP000530424">
    <property type="component" value="Unassembled WGS sequence"/>
</dbReference>
<dbReference type="PANTHER" id="PTHR47396:SF1">
    <property type="entry name" value="ATP-DEPENDENT HELICASE IRC3-RELATED"/>
    <property type="match status" value="1"/>
</dbReference>
<protein>
    <submittedName>
        <fullName evidence="2">Type III restriction enzyme</fullName>
        <ecNumber evidence="2">3.1.21.5</ecNumber>
    </submittedName>
</protein>
<feature type="domain" description="Helicase/UvrB N-terminal" evidence="1">
    <location>
        <begin position="17"/>
        <end position="207"/>
    </location>
</feature>
<dbReference type="RefSeq" id="WP_179666586.1">
    <property type="nucleotide sequence ID" value="NZ_JACCFP010000001.1"/>
</dbReference>
<evidence type="ECO:0000313" key="3">
    <source>
        <dbReference type="Proteomes" id="UP000530424"/>
    </source>
</evidence>
<gene>
    <name evidence="2" type="ORF">HNR19_000647</name>
</gene>